<keyword evidence="1" id="KW-1133">Transmembrane helix</keyword>
<sequence length="297" mass="29604">MGRAGTVLRQAGPPLLAAAMLLAASVTGRRAVLFPEAVALGYGVWTLRREAWARPVPLVAVPTACAVVGAACAWGPGPRWVWVAVALTIAVGLLQCVHSPLIPAVSAAVLPVVFGVRDLTYPLAVLAWCGVLALTVLPRPGPRRPTTWPAGRVVGFLAGAVVWILGVGVLGAPALAVAPPLLVAGLEFTVTGGTVWSWRAARRVLLMGVAGAVGALALASGGPAPVTGGLAVVVVMAFATVLAEPLTPAVALAVVPFVADVGDPLLVALAFLTGGAALTVLPAAAARLASGRSTASG</sequence>
<feature type="transmembrane region" description="Helical" evidence="1">
    <location>
        <begin position="196"/>
        <end position="218"/>
    </location>
</feature>
<feature type="transmembrane region" description="Helical" evidence="1">
    <location>
        <begin position="55"/>
        <end position="74"/>
    </location>
</feature>
<feature type="transmembrane region" description="Helical" evidence="1">
    <location>
        <begin position="265"/>
        <end position="286"/>
    </location>
</feature>
<gene>
    <name evidence="2" type="ORF">LQ327_23225</name>
</gene>
<feature type="transmembrane region" description="Helical" evidence="1">
    <location>
        <begin position="121"/>
        <end position="141"/>
    </location>
</feature>
<name>A0ABS8PDF0_9PSEU</name>
<reference evidence="2 3" key="1">
    <citation type="submission" date="2021-11" db="EMBL/GenBank/DDBJ databases">
        <title>Draft genome sequence of Actinomycetospora sp. SF1 isolated from the rhizosphere soil.</title>
        <authorList>
            <person name="Duangmal K."/>
            <person name="Chantavorakit T."/>
        </authorList>
    </citation>
    <scope>NUCLEOTIDE SEQUENCE [LARGE SCALE GENOMIC DNA]</scope>
    <source>
        <strain evidence="2 3">TBRC 5722</strain>
    </source>
</reference>
<feature type="transmembrane region" description="Helical" evidence="1">
    <location>
        <begin position="81"/>
        <end position="101"/>
    </location>
</feature>
<accession>A0ABS8PDF0</accession>
<keyword evidence="1" id="KW-0472">Membrane</keyword>
<evidence type="ECO:0000313" key="3">
    <source>
        <dbReference type="Proteomes" id="UP001199469"/>
    </source>
</evidence>
<feature type="transmembrane region" description="Helical" evidence="1">
    <location>
        <begin position="230"/>
        <end position="259"/>
    </location>
</feature>
<comment type="caution">
    <text evidence="2">The sequence shown here is derived from an EMBL/GenBank/DDBJ whole genome shotgun (WGS) entry which is preliminary data.</text>
</comment>
<protein>
    <recommendedName>
        <fullName evidence="4">Fusaric acid resistance family protein</fullName>
    </recommendedName>
</protein>
<keyword evidence="3" id="KW-1185">Reference proteome</keyword>
<dbReference type="EMBL" id="JAJNDB010000005">
    <property type="protein sequence ID" value="MCD2196291.1"/>
    <property type="molecule type" value="Genomic_DNA"/>
</dbReference>
<evidence type="ECO:0008006" key="4">
    <source>
        <dbReference type="Google" id="ProtNLM"/>
    </source>
</evidence>
<keyword evidence="1" id="KW-0812">Transmembrane</keyword>
<dbReference type="RefSeq" id="WP_230738143.1">
    <property type="nucleotide sequence ID" value="NZ_JAJNDB010000005.1"/>
</dbReference>
<organism evidence="2 3">
    <name type="scientific">Actinomycetospora endophytica</name>
    <dbReference type="NCBI Taxonomy" id="2291215"/>
    <lineage>
        <taxon>Bacteria</taxon>
        <taxon>Bacillati</taxon>
        <taxon>Actinomycetota</taxon>
        <taxon>Actinomycetes</taxon>
        <taxon>Pseudonocardiales</taxon>
        <taxon>Pseudonocardiaceae</taxon>
        <taxon>Actinomycetospora</taxon>
    </lineage>
</organism>
<proteinExistence type="predicted"/>
<evidence type="ECO:0000256" key="1">
    <source>
        <dbReference type="SAM" id="Phobius"/>
    </source>
</evidence>
<evidence type="ECO:0000313" key="2">
    <source>
        <dbReference type="EMBL" id="MCD2196291.1"/>
    </source>
</evidence>
<feature type="transmembrane region" description="Helical" evidence="1">
    <location>
        <begin position="153"/>
        <end position="176"/>
    </location>
</feature>
<dbReference type="Proteomes" id="UP001199469">
    <property type="component" value="Unassembled WGS sequence"/>
</dbReference>